<dbReference type="EMBL" id="CM040995">
    <property type="protein sequence ID" value="MCJ8745188.1"/>
    <property type="molecule type" value="Genomic_DNA"/>
</dbReference>
<gene>
    <name evidence="1" type="ORF">PDJAM_G00127610</name>
</gene>
<sequence>MAAAATISVDEDHFCCPVCLEVLRDPVTIPCGHSYCMECIKGYWRKTEHKSGYTCPQCRRSFNPRPALARNTVLAGLVEKLREKLRDAGIQEAPHDKMIEVECDACQGRKRRAVKSCVKCLASYCEAHLKQHKTHKLTDVTRQLHKRVCNRHGRLFELYCRTDQQLICPLCVTDGHSGHHTVPAVEERTEKQRQLEEALRRSKQRSKEKEKELRNIMKYLKRSAQAVEEDSEKICTKLLRSIERKHCEVKELLRAEERAALAQAEGLLEQLDQQTEDTRRKEAELELLSHTDDHIHFLLKCKPLFVPADPDELPGVDVHPYFSLMVLRRAITELRERVNDVCDRELARISDLIKDEQNLPAESTSPVPVCPEIVSPVKSVDQTQSEPKTRADFLQFCCEVTLDPNTANSYLCLSEGNRKVSTCYESQYYPEHLERFSGWAQVLARETVSTRCYWEVEWSGSGGIGIGVSYKGIIRHGGSTDGKLSCNSKTWSLNISDGHCTFQHNKTKLEIPSPISARIGVYVDHKAGILAFYCISPRRDTMTLLHRIQTTFSQPLYPGFWLGLGSTLKLCSILNFSA</sequence>
<evidence type="ECO:0000313" key="2">
    <source>
        <dbReference type="Proteomes" id="UP000830395"/>
    </source>
</evidence>
<protein>
    <submittedName>
        <fullName evidence="1">Uncharacterized protein</fullName>
    </submittedName>
</protein>
<accession>A0ACC5ZBP7</accession>
<proteinExistence type="predicted"/>
<keyword evidence="2" id="KW-1185">Reference proteome</keyword>
<comment type="caution">
    <text evidence="1">The sequence shown here is derived from an EMBL/GenBank/DDBJ whole genome shotgun (WGS) entry which is preliminary data.</text>
</comment>
<organism evidence="1 2">
    <name type="scientific">Pangasius djambal</name>
    <dbReference type="NCBI Taxonomy" id="1691987"/>
    <lineage>
        <taxon>Eukaryota</taxon>
        <taxon>Metazoa</taxon>
        <taxon>Chordata</taxon>
        <taxon>Craniata</taxon>
        <taxon>Vertebrata</taxon>
        <taxon>Euteleostomi</taxon>
        <taxon>Actinopterygii</taxon>
        <taxon>Neopterygii</taxon>
        <taxon>Teleostei</taxon>
        <taxon>Ostariophysi</taxon>
        <taxon>Siluriformes</taxon>
        <taxon>Pangasiidae</taxon>
        <taxon>Pangasius</taxon>
    </lineage>
</organism>
<dbReference type="Proteomes" id="UP000830395">
    <property type="component" value="Chromosome 21"/>
</dbReference>
<reference evidence="1" key="1">
    <citation type="submission" date="2020-02" db="EMBL/GenBank/DDBJ databases">
        <title>Genome sequencing of the panga catfish, Pangasius djambal.</title>
        <authorList>
            <person name="Wen M."/>
            <person name="Zahm M."/>
            <person name="Roques C."/>
            <person name="Cabau C."/>
            <person name="Klopp C."/>
            <person name="Donnadieu C."/>
            <person name="Jouanno E."/>
            <person name="Avarre J.-C."/>
            <person name="Campet M."/>
            <person name="Ha T."/>
            <person name="Dugue R."/>
            <person name="Lampietro C."/>
            <person name="Louis A."/>
            <person name="Herpin A."/>
            <person name="Echchiki A."/>
            <person name="Berthelot C."/>
            <person name="Parey E."/>
            <person name="Roest-Crollius H."/>
            <person name="Braasch I."/>
            <person name="Postlethwait J.H."/>
            <person name="Bobe J."/>
            <person name="Montfort J."/>
            <person name="Bouchez O."/>
            <person name="Begum T."/>
            <person name="Schartl M."/>
            <person name="Gustiano R."/>
            <person name="Guiguen Y."/>
        </authorList>
    </citation>
    <scope>NUCLEOTIDE SEQUENCE</scope>
    <source>
        <strain evidence="1">Pdj_M5554</strain>
    </source>
</reference>
<name>A0ACC5ZBP7_9TELE</name>
<evidence type="ECO:0000313" key="1">
    <source>
        <dbReference type="EMBL" id="MCJ8745188.1"/>
    </source>
</evidence>